<gene>
    <name evidence="2" type="ORF">CPB84DRAFT_1847113</name>
</gene>
<reference evidence="2" key="1">
    <citation type="submission" date="2020-11" db="EMBL/GenBank/DDBJ databases">
        <authorList>
            <consortium name="DOE Joint Genome Institute"/>
            <person name="Ahrendt S."/>
            <person name="Riley R."/>
            <person name="Andreopoulos W."/>
            <person name="LaButti K."/>
            <person name="Pangilinan J."/>
            <person name="Ruiz-duenas F.J."/>
            <person name="Barrasa J.M."/>
            <person name="Sanchez-Garcia M."/>
            <person name="Camarero S."/>
            <person name="Miyauchi S."/>
            <person name="Serrano A."/>
            <person name="Linde D."/>
            <person name="Babiker R."/>
            <person name="Drula E."/>
            <person name="Ayuso-Fernandez I."/>
            <person name="Pacheco R."/>
            <person name="Padilla G."/>
            <person name="Ferreira P."/>
            <person name="Barriuso J."/>
            <person name="Kellner H."/>
            <person name="Castanera R."/>
            <person name="Alfaro M."/>
            <person name="Ramirez L."/>
            <person name="Pisabarro A.G."/>
            <person name="Kuo A."/>
            <person name="Tritt A."/>
            <person name="Lipzen A."/>
            <person name="He G."/>
            <person name="Yan M."/>
            <person name="Ng V."/>
            <person name="Cullen D."/>
            <person name="Martin F."/>
            <person name="Rosso M.-N."/>
            <person name="Henrissat B."/>
            <person name="Hibbett D."/>
            <person name="Martinez A.T."/>
            <person name="Grigoriev I.V."/>
        </authorList>
    </citation>
    <scope>NUCLEOTIDE SEQUENCE</scope>
    <source>
        <strain evidence="2">AH 44721</strain>
    </source>
</reference>
<dbReference type="OrthoDB" id="3041950at2759"/>
<feature type="compositionally biased region" description="Polar residues" evidence="1">
    <location>
        <begin position="41"/>
        <end position="58"/>
    </location>
</feature>
<evidence type="ECO:0000313" key="2">
    <source>
        <dbReference type="EMBL" id="KAF8900875.1"/>
    </source>
</evidence>
<name>A0A9P5NQU8_GYMJU</name>
<evidence type="ECO:0000313" key="3">
    <source>
        <dbReference type="Proteomes" id="UP000724874"/>
    </source>
</evidence>
<keyword evidence="3" id="KW-1185">Reference proteome</keyword>
<accession>A0A9P5NQU8</accession>
<organism evidence="2 3">
    <name type="scientific">Gymnopilus junonius</name>
    <name type="common">Spectacular rustgill mushroom</name>
    <name type="synonym">Gymnopilus spectabilis subsp. junonius</name>
    <dbReference type="NCBI Taxonomy" id="109634"/>
    <lineage>
        <taxon>Eukaryota</taxon>
        <taxon>Fungi</taxon>
        <taxon>Dikarya</taxon>
        <taxon>Basidiomycota</taxon>
        <taxon>Agaricomycotina</taxon>
        <taxon>Agaricomycetes</taxon>
        <taxon>Agaricomycetidae</taxon>
        <taxon>Agaricales</taxon>
        <taxon>Agaricineae</taxon>
        <taxon>Hymenogastraceae</taxon>
        <taxon>Gymnopilus</taxon>
    </lineage>
</organism>
<feature type="region of interest" description="Disordered" evidence="1">
    <location>
        <begin position="1"/>
        <end position="58"/>
    </location>
</feature>
<evidence type="ECO:0000256" key="1">
    <source>
        <dbReference type="SAM" id="MobiDB-lite"/>
    </source>
</evidence>
<dbReference type="AlphaFoldDB" id="A0A9P5NQU8"/>
<comment type="caution">
    <text evidence="2">The sequence shown here is derived from an EMBL/GenBank/DDBJ whole genome shotgun (WGS) entry which is preliminary data.</text>
</comment>
<proteinExistence type="predicted"/>
<dbReference type="Proteomes" id="UP000724874">
    <property type="component" value="Unassembled WGS sequence"/>
</dbReference>
<dbReference type="EMBL" id="JADNYJ010000045">
    <property type="protein sequence ID" value="KAF8900875.1"/>
    <property type="molecule type" value="Genomic_DNA"/>
</dbReference>
<sequence length="406" mass="45693">MPNLSNNSNTLANPNNTSNSNTSNPNNLSNPPNPSITLNPIQPNQMSTTGVTNVNGSGMPNVHHPSAPKFNGKAISLAGYLDEVEQLTRNHNLSIQQIIQWAIRYLAPEEQQLWKMLPSSTGNDWAAFKKDVFKCYPGTSEEHRYTISTLKALIDRQAEFKVTTSEQFGVYYRSFYMMSTYLKNAGKINDREISHLFLQGLHSSFHKQVRDQLYTENPRHHTDDPFTIDQIQMAALFILSSASMEPIEPMVKKEHFDFSGFQPQTNNGFNVNNLVEEIMKQVETLMHNDYIQKGLCKKNNDNFIVLPNGLHITPRTAPGKNLQECIDNWNRTHASKVPTVSTNMLGATTAPVSNWVMPNSTPVTSNIVELQLEEDEEIATATIREMEDLQITEALIASTQKKVNEA</sequence>
<protein>
    <submittedName>
        <fullName evidence="2">Uncharacterized protein</fullName>
    </submittedName>
</protein>
<feature type="compositionally biased region" description="Low complexity" evidence="1">
    <location>
        <begin position="1"/>
        <end position="40"/>
    </location>
</feature>